<evidence type="ECO:0000313" key="2">
    <source>
        <dbReference type="EMBL" id="EIM94708.1"/>
    </source>
</evidence>
<keyword evidence="1" id="KW-0812">Transmembrane</keyword>
<evidence type="ECO:0000256" key="1">
    <source>
        <dbReference type="SAM" id="Phobius"/>
    </source>
</evidence>
<keyword evidence="3" id="KW-1185">Reference proteome</keyword>
<proteinExistence type="predicted"/>
<dbReference type="EMBL" id="AKAU01000262">
    <property type="protein sequence ID" value="EIM94708.1"/>
    <property type="molecule type" value="Genomic_DNA"/>
</dbReference>
<organism evidence="2 3">
    <name type="scientific">Paraburkholderia hospita</name>
    <dbReference type="NCBI Taxonomy" id="169430"/>
    <lineage>
        <taxon>Bacteria</taxon>
        <taxon>Pseudomonadati</taxon>
        <taxon>Pseudomonadota</taxon>
        <taxon>Betaproteobacteria</taxon>
        <taxon>Burkholderiales</taxon>
        <taxon>Burkholderiaceae</taxon>
        <taxon>Paraburkholderia</taxon>
    </lineage>
</organism>
<protein>
    <submittedName>
        <fullName evidence="2">Uncharacterized protein</fullName>
    </submittedName>
</protein>
<sequence length="69" mass="7675">MHVPRREDELSSKMVMVLKALACLCSLFVLAYGTLGLATHSHLHLIYVLTTVLGIASGMHFTGKTWFEK</sequence>
<keyword evidence="1" id="KW-0472">Membrane</keyword>
<evidence type="ECO:0000313" key="3">
    <source>
        <dbReference type="Proteomes" id="UP000004980"/>
    </source>
</evidence>
<comment type="caution">
    <text evidence="2">The sequence shown here is derived from an EMBL/GenBank/DDBJ whole genome shotgun (WGS) entry which is preliminary data.</text>
</comment>
<accession>A0ABP2PAD9</accession>
<name>A0ABP2PAD9_9BURK</name>
<dbReference type="Proteomes" id="UP000004980">
    <property type="component" value="Unassembled WGS sequence"/>
</dbReference>
<feature type="transmembrane region" description="Helical" evidence="1">
    <location>
        <begin position="46"/>
        <end position="67"/>
    </location>
</feature>
<reference evidence="2 3" key="1">
    <citation type="journal article" date="2012" name="J. Bacteriol.">
        <title>Draft Genome Sequence of the Soil Bacterium Burkholderia terrae Strain BS001, Which Interacts with Fungal Surface Structures.</title>
        <authorList>
            <person name="Nazir R."/>
            <person name="Hansen M.A."/>
            <person name="Sorensen S."/>
            <person name="van Elsas J.D."/>
        </authorList>
    </citation>
    <scope>NUCLEOTIDE SEQUENCE [LARGE SCALE GENOMIC DNA]</scope>
    <source>
        <strain evidence="2 3">BS001</strain>
    </source>
</reference>
<keyword evidence="1" id="KW-1133">Transmembrane helix</keyword>
<gene>
    <name evidence="2" type="ORF">WQE_42944</name>
</gene>